<feature type="domain" description="HTH merR-type" evidence="6">
    <location>
        <begin position="52"/>
        <end position="120"/>
    </location>
</feature>
<keyword evidence="2" id="KW-0805">Transcription regulation</keyword>
<dbReference type="Proteomes" id="UP000249254">
    <property type="component" value="Unassembled WGS sequence"/>
</dbReference>
<gene>
    <name evidence="7" type="ORF">DJ017_19475</name>
</gene>
<evidence type="ECO:0000256" key="5">
    <source>
        <dbReference type="SAM" id="MobiDB-lite"/>
    </source>
</evidence>
<comment type="caution">
    <text evidence="7">The sequence shown here is derived from an EMBL/GenBank/DDBJ whole genome shotgun (WGS) entry which is preliminary data.</text>
</comment>
<dbReference type="InterPro" id="IPR000551">
    <property type="entry name" value="MerR-type_HTH_dom"/>
</dbReference>
<dbReference type="EMBL" id="QFYQ01000003">
    <property type="protein sequence ID" value="RAK51145.1"/>
    <property type="molecule type" value="Genomic_DNA"/>
</dbReference>
<dbReference type="PANTHER" id="PTHR30204:SF69">
    <property type="entry name" value="MERR-FAMILY TRANSCRIPTIONAL REGULATOR"/>
    <property type="match status" value="1"/>
</dbReference>
<evidence type="ECO:0000256" key="2">
    <source>
        <dbReference type="ARBA" id="ARBA00023015"/>
    </source>
</evidence>
<sequence>MQRGHSRGTPRSRHSVSRTQFSANPISPRTPFRRSPSEDTPVTEDNIRHLPRIGIGEAMRLFGMTARAIRFYEEKGLIEVRRDRMNCRFYDGVARRRLGWIGPLRAAGLSLKDIQDVLDVEEEVRGQTALAKLQARRREMQMELAKVDLALAKLEPATQARATAR</sequence>
<keyword evidence="4" id="KW-0804">Transcription</keyword>
<name>A0A328A9F9_9CAUL</name>
<dbReference type="PROSITE" id="PS50937">
    <property type="entry name" value="HTH_MERR_2"/>
    <property type="match status" value="1"/>
</dbReference>
<keyword evidence="8" id="KW-1185">Reference proteome</keyword>
<dbReference type="GO" id="GO:0003700">
    <property type="term" value="F:DNA-binding transcription factor activity"/>
    <property type="evidence" value="ECO:0007669"/>
    <property type="project" value="InterPro"/>
</dbReference>
<reference evidence="8" key="1">
    <citation type="submission" date="2018-05" db="EMBL/GenBank/DDBJ databases">
        <authorList>
            <person name="Li X."/>
        </authorList>
    </citation>
    <scope>NUCLEOTIDE SEQUENCE [LARGE SCALE GENOMIC DNA]</scope>
    <source>
        <strain evidence="8">LX32</strain>
    </source>
</reference>
<protein>
    <recommendedName>
        <fullName evidence="6">HTH merR-type domain-containing protein</fullName>
    </recommendedName>
</protein>
<accession>A0A328A9F9</accession>
<evidence type="ECO:0000259" key="6">
    <source>
        <dbReference type="PROSITE" id="PS50937"/>
    </source>
</evidence>
<dbReference type="AlphaFoldDB" id="A0A328A9F9"/>
<keyword evidence="1" id="KW-0678">Repressor</keyword>
<dbReference type="Pfam" id="PF13411">
    <property type="entry name" value="MerR_1"/>
    <property type="match status" value="1"/>
</dbReference>
<keyword evidence="3" id="KW-0238">DNA-binding</keyword>
<feature type="compositionally biased region" description="Basic residues" evidence="5">
    <location>
        <begin position="1"/>
        <end position="16"/>
    </location>
</feature>
<evidence type="ECO:0000256" key="3">
    <source>
        <dbReference type="ARBA" id="ARBA00023125"/>
    </source>
</evidence>
<evidence type="ECO:0000256" key="4">
    <source>
        <dbReference type="ARBA" id="ARBA00023163"/>
    </source>
</evidence>
<dbReference type="InterPro" id="IPR009061">
    <property type="entry name" value="DNA-bd_dom_put_sf"/>
</dbReference>
<dbReference type="InterPro" id="IPR047057">
    <property type="entry name" value="MerR_fam"/>
</dbReference>
<evidence type="ECO:0000313" key="8">
    <source>
        <dbReference type="Proteomes" id="UP000249254"/>
    </source>
</evidence>
<organism evidence="7 8">
    <name type="scientific">Phenylobacterium soli</name>
    <dbReference type="NCBI Taxonomy" id="2170551"/>
    <lineage>
        <taxon>Bacteria</taxon>
        <taxon>Pseudomonadati</taxon>
        <taxon>Pseudomonadota</taxon>
        <taxon>Alphaproteobacteria</taxon>
        <taxon>Caulobacterales</taxon>
        <taxon>Caulobacteraceae</taxon>
        <taxon>Phenylobacterium</taxon>
    </lineage>
</organism>
<evidence type="ECO:0000256" key="1">
    <source>
        <dbReference type="ARBA" id="ARBA00022491"/>
    </source>
</evidence>
<dbReference type="OrthoDB" id="9803659at2"/>
<evidence type="ECO:0000313" key="7">
    <source>
        <dbReference type="EMBL" id="RAK51145.1"/>
    </source>
</evidence>
<proteinExistence type="predicted"/>
<dbReference type="SMART" id="SM00422">
    <property type="entry name" value="HTH_MERR"/>
    <property type="match status" value="1"/>
</dbReference>
<dbReference type="CDD" id="cd00592">
    <property type="entry name" value="HTH_MerR-like"/>
    <property type="match status" value="1"/>
</dbReference>
<dbReference type="SUPFAM" id="SSF46955">
    <property type="entry name" value="Putative DNA-binding domain"/>
    <property type="match status" value="1"/>
</dbReference>
<feature type="region of interest" description="Disordered" evidence="5">
    <location>
        <begin position="1"/>
        <end position="44"/>
    </location>
</feature>
<dbReference type="GO" id="GO:0003677">
    <property type="term" value="F:DNA binding"/>
    <property type="evidence" value="ECO:0007669"/>
    <property type="project" value="UniProtKB-KW"/>
</dbReference>
<feature type="compositionally biased region" description="Polar residues" evidence="5">
    <location>
        <begin position="17"/>
        <end position="27"/>
    </location>
</feature>
<dbReference type="Gene3D" id="1.10.1660.10">
    <property type="match status" value="1"/>
</dbReference>
<dbReference type="PANTHER" id="PTHR30204">
    <property type="entry name" value="REDOX-CYCLING DRUG-SENSING TRANSCRIPTIONAL ACTIVATOR SOXR"/>
    <property type="match status" value="1"/>
</dbReference>